<dbReference type="EMBL" id="FQZB01000035">
    <property type="protein sequence ID" value="SHK84059.1"/>
    <property type="molecule type" value="Genomic_DNA"/>
</dbReference>
<dbReference type="InterPro" id="IPR023213">
    <property type="entry name" value="CAT-like_dom_sf"/>
</dbReference>
<feature type="non-terminal residue" evidence="2">
    <location>
        <position position="1"/>
    </location>
</feature>
<dbReference type="InterPro" id="IPR001242">
    <property type="entry name" value="Condensation_dom"/>
</dbReference>
<dbReference type="Gene3D" id="3.30.559.10">
    <property type="entry name" value="Chloramphenicol acetyltransferase-like domain"/>
    <property type="match status" value="1"/>
</dbReference>
<evidence type="ECO:0000313" key="3">
    <source>
        <dbReference type="Proteomes" id="UP000184310"/>
    </source>
</evidence>
<dbReference type="Pfam" id="PF00668">
    <property type="entry name" value="Condensation"/>
    <property type="match status" value="1"/>
</dbReference>
<reference evidence="2 3" key="1">
    <citation type="submission" date="2016-11" db="EMBL/GenBank/DDBJ databases">
        <authorList>
            <person name="Jaros S."/>
            <person name="Januszkiewicz K."/>
            <person name="Wedrychowicz H."/>
        </authorList>
    </citation>
    <scope>NUCLEOTIDE SEQUENCE [LARGE SCALE GENOMIC DNA]</scope>
    <source>
        <strain evidence="2 3">DSM 21758</strain>
    </source>
</reference>
<dbReference type="STRING" id="1121302.SAMN02745163_04556"/>
<dbReference type="Gene3D" id="3.30.559.30">
    <property type="entry name" value="Nonribosomal peptide synthetase, condensation domain"/>
    <property type="match status" value="1"/>
</dbReference>
<gene>
    <name evidence="2" type="ORF">SAMN02745163_04556</name>
</gene>
<keyword evidence="3" id="KW-1185">Reference proteome</keyword>
<feature type="domain" description="Condensation" evidence="1">
    <location>
        <begin position="32"/>
        <end position="268"/>
    </location>
</feature>
<sequence>KEESEKTASDITKENISLYELNPYLKDINNIKNIYQLSPMQEGMLYHTLADGESEAYHNALTLKIKGNLDISILEESFNKLIARHDILRTVFDSKNFNKNMQIVFNDRKTNVIYQDISEENIDKESYVNNIISKDKKNKFKLDKDILIRLTVIKVDKNIYSLVLSNHHIILDGWGLSILIFELFKVYNELKYGYDSNLPEDIPYSNYIDWLNNKDHDSAKEYWKDYLLDYNEVTEIPFKNNLEKEDFKNSELDFILEKNMVEKLEKIRREL</sequence>
<dbReference type="PANTHER" id="PTHR45398">
    <property type="match status" value="1"/>
</dbReference>
<accession>A0A1M6VRH0</accession>
<evidence type="ECO:0000259" key="1">
    <source>
        <dbReference type="Pfam" id="PF00668"/>
    </source>
</evidence>
<dbReference type="PANTHER" id="PTHR45398:SF1">
    <property type="entry name" value="ENZYME, PUTATIVE (JCVI)-RELATED"/>
    <property type="match status" value="1"/>
</dbReference>
<dbReference type="SUPFAM" id="SSF52777">
    <property type="entry name" value="CoA-dependent acyltransferases"/>
    <property type="match status" value="1"/>
</dbReference>
<dbReference type="GO" id="GO:0008610">
    <property type="term" value="P:lipid biosynthetic process"/>
    <property type="evidence" value="ECO:0007669"/>
    <property type="project" value="UniProtKB-ARBA"/>
</dbReference>
<dbReference type="GO" id="GO:0003824">
    <property type="term" value="F:catalytic activity"/>
    <property type="evidence" value="ECO:0007669"/>
    <property type="project" value="InterPro"/>
</dbReference>
<protein>
    <submittedName>
        <fullName evidence="2">Condensation domain-containing protein</fullName>
    </submittedName>
</protein>
<proteinExistence type="predicted"/>
<name>A0A1M6VRH0_9CLOT</name>
<dbReference type="Proteomes" id="UP000184310">
    <property type="component" value="Unassembled WGS sequence"/>
</dbReference>
<organism evidence="2 3">
    <name type="scientific">Clostridium cavendishii DSM 21758</name>
    <dbReference type="NCBI Taxonomy" id="1121302"/>
    <lineage>
        <taxon>Bacteria</taxon>
        <taxon>Bacillati</taxon>
        <taxon>Bacillota</taxon>
        <taxon>Clostridia</taxon>
        <taxon>Eubacteriales</taxon>
        <taxon>Clostridiaceae</taxon>
        <taxon>Clostridium</taxon>
    </lineage>
</organism>
<dbReference type="AlphaFoldDB" id="A0A1M6VRH0"/>
<evidence type="ECO:0000313" key="2">
    <source>
        <dbReference type="EMBL" id="SHK84059.1"/>
    </source>
</evidence>